<protein>
    <submittedName>
        <fullName evidence="4">Major facilitator superfamily transporter protein</fullName>
    </submittedName>
</protein>
<name>A0A8H4N6U3_9PEZI</name>
<dbReference type="InterPro" id="IPR020904">
    <property type="entry name" value="Sc_DH/Rdtase_CS"/>
</dbReference>
<dbReference type="PROSITE" id="PS00061">
    <property type="entry name" value="ADH_SHORT"/>
    <property type="match status" value="1"/>
</dbReference>
<comment type="similarity">
    <text evidence="1">Belongs to the short-chain dehydrogenases/reductases (SDR) family.</text>
</comment>
<keyword evidence="2" id="KW-0521">NADP</keyword>
<dbReference type="Proteomes" id="UP000572817">
    <property type="component" value="Unassembled WGS sequence"/>
</dbReference>
<dbReference type="InterPro" id="IPR036291">
    <property type="entry name" value="NAD(P)-bd_dom_sf"/>
</dbReference>
<sequence length="233" mass="23679">MPDQHQVAITYVSDSSTPLVDALIATIRALDNNNTASAIAIQADVAAPDAPSAIVNACLAAFGPTIDILVNNAGDATLRTSLRAVFALGQAVVPHLPKGGGPRIVNVGSSAARRPRPLLSAYAASKGGLEALGRVWAVELGADGHTVNTVAPGPTETDMLAPERRAPAFEAFEEKILGETPLGHRFGTPEDVALVVAAVAGPGMRWVTGQTICASAGGGGGLRCCESDSVNQA</sequence>
<evidence type="ECO:0000256" key="2">
    <source>
        <dbReference type="ARBA" id="ARBA00022857"/>
    </source>
</evidence>
<dbReference type="PANTHER" id="PTHR43639:SF1">
    <property type="entry name" value="SHORT-CHAIN DEHYDROGENASE_REDUCTASE FAMILY PROTEIN"/>
    <property type="match status" value="1"/>
</dbReference>
<evidence type="ECO:0000313" key="4">
    <source>
        <dbReference type="EMBL" id="KAF4311200.1"/>
    </source>
</evidence>
<dbReference type="PANTHER" id="PTHR43639">
    <property type="entry name" value="OXIDOREDUCTASE, SHORT-CHAIN DEHYDROGENASE/REDUCTASE FAMILY (AFU_ORTHOLOGUE AFUA_5G02870)"/>
    <property type="match status" value="1"/>
</dbReference>
<comment type="caution">
    <text evidence="4">The sequence shown here is derived from an EMBL/GenBank/DDBJ whole genome shotgun (WGS) entry which is preliminary data.</text>
</comment>
<organism evidence="4 5">
    <name type="scientific">Botryosphaeria dothidea</name>
    <dbReference type="NCBI Taxonomy" id="55169"/>
    <lineage>
        <taxon>Eukaryota</taxon>
        <taxon>Fungi</taxon>
        <taxon>Dikarya</taxon>
        <taxon>Ascomycota</taxon>
        <taxon>Pezizomycotina</taxon>
        <taxon>Dothideomycetes</taxon>
        <taxon>Dothideomycetes incertae sedis</taxon>
        <taxon>Botryosphaeriales</taxon>
        <taxon>Botryosphaeriaceae</taxon>
        <taxon>Botryosphaeria</taxon>
    </lineage>
</organism>
<evidence type="ECO:0000256" key="3">
    <source>
        <dbReference type="ARBA" id="ARBA00023002"/>
    </source>
</evidence>
<dbReference type="InterPro" id="IPR002347">
    <property type="entry name" value="SDR_fam"/>
</dbReference>
<reference evidence="4" key="1">
    <citation type="submission" date="2020-04" db="EMBL/GenBank/DDBJ databases">
        <title>Genome Assembly and Annotation of Botryosphaeria dothidea sdau 11-99, a Latent Pathogen of Apple Fruit Ring Rot in China.</title>
        <authorList>
            <person name="Yu C."/>
            <person name="Diao Y."/>
            <person name="Lu Q."/>
            <person name="Zhao J."/>
            <person name="Cui S."/>
            <person name="Peng C."/>
            <person name="He B."/>
            <person name="Liu H."/>
        </authorList>
    </citation>
    <scope>NUCLEOTIDE SEQUENCE [LARGE SCALE GENOMIC DNA]</scope>
    <source>
        <strain evidence="4">Sdau11-99</strain>
    </source>
</reference>
<evidence type="ECO:0000313" key="5">
    <source>
        <dbReference type="Proteomes" id="UP000572817"/>
    </source>
</evidence>
<dbReference type="Pfam" id="PF13561">
    <property type="entry name" value="adh_short_C2"/>
    <property type="match status" value="1"/>
</dbReference>
<dbReference type="SUPFAM" id="SSF51735">
    <property type="entry name" value="NAD(P)-binding Rossmann-fold domains"/>
    <property type="match status" value="1"/>
</dbReference>
<proteinExistence type="inferred from homology"/>
<accession>A0A8H4N6U3</accession>
<dbReference type="GO" id="GO:0016491">
    <property type="term" value="F:oxidoreductase activity"/>
    <property type="evidence" value="ECO:0007669"/>
    <property type="project" value="UniProtKB-KW"/>
</dbReference>
<evidence type="ECO:0000256" key="1">
    <source>
        <dbReference type="ARBA" id="ARBA00006484"/>
    </source>
</evidence>
<dbReference type="EMBL" id="WWBZ02000011">
    <property type="protein sequence ID" value="KAF4311200.1"/>
    <property type="molecule type" value="Genomic_DNA"/>
</dbReference>
<dbReference type="OrthoDB" id="47007at2759"/>
<gene>
    <name evidence="4" type="ORF">GTA08_BOTSDO13241</name>
</gene>
<dbReference type="CDD" id="cd05233">
    <property type="entry name" value="SDR_c"/>
    <property type="match status" value="1"/>
</dbReference>
<keyword evidence="5" id="KW-1185">Reference proteome</keyword>
<dbReference type="PRINTS" id="PR00080">
    <property type="entry name" value="SDRFAMILY"/>
</dbReference>
<dbReference type="Gene3D" id="3.40.50.720">
    <property type="entry name" value="NAD(P)-binding Rossmann-like Domain"/>
    <property type="match status" value="1"/>
</dbReference>
<dbReference type="AlphaFoldDB" id="A0A8H4N6U3"/>
<keyword evidence="3" id="KW-0560">Oxidoreductase</keyword>
<dbReference type="PRINTS" id="PR00081">
    <property type="entry name" value="GDHRDH"/>
</dbReference>